<feature type="domain" description="Peptidase M14" evidence="9">
    <location>
        <begin position="58"/>
        <end position="406"/>
    </location>
</feature>
<feature type="chain" id="PRO_5045613959" evidence="8">
    <location>
        <begin position="27"/>
        <end position="863"/>
    </location>
</feature>
<evidence type="ECO:0000313" key="10">
    <source>
        <dbReference type="EMBL" id="MFC5345595.1"/>
    </source>
</evidence>
<dbReference type="Pfam" id="PF00246">
    <property type="entry name" value="Peptidase_M14"/>
    <property type="match status" value="1"/>
</dbReference>
<evidence type="ECO:0000256" key="5">
    <source>
        <dbReference type="ARBA" id="ARBA00022833"/>
    </source>
</evidence>
<dbReference type="PROSITE" id="PS52035">
    <property type="entry name" value="PEPTIDASE_M14"/>
    <property type="match status" value="1"/>
</dbReference>
<dbReference type="GO" id="GO:0004180">
    <property type="term" value="F:carboxypeptidase activity"/>
    <property type="evidence" value="ECO:0007669"/>
    <property type="project" value="UniProtKB-KW"/>
</dbReference>
<gene>
    <name evidence="10" type="ORF">ACFPIE_16890</name>
</gene>
<keyword evidence="6" id="KW-0482">Metalloprotease</keyword>
<dbReference type="InterPro" id="IPR029062">
    <property type="entry name" value="Class_I_gatase-like"/>
</dbReference>
<reference evidence="11" key="1">
    <citation type="journal article" date="2019" name="Int. J. Syst. Evol. Microbiol.">
        <title>The Global Catalogue of Microorganisms (GCM) 10K type strain sequencing project: providing services to taxonomists for standard genome sequencing and annotation.</title>
        <authorList>
            <consortium name="The Broad Institute Genomics Platform"/>
            <consortium name="The Broad Institute Genome Sequencing Center for Infectious Disease"/>
            <person name="Wu L."/>
            <person name="Ma J."/>
        </authorList>
    </citation>
    <scope>NUCLEOTIDE SEQUENCE [LARGE SCALE GENOMIC DNA]</scope>
    <source>
        <strain evidence="11">JCM 12125</strain>
    </source>
</reference>
<evidence type="ECO:0000256" key="3">
    <source>
        <dbReference type="ARBA" id="ARBA00022670"/>
    </source>
</evidence>
<dbReference type="PANTHER" id="PTHR11705">
    <property type="entry name" value="PROTEASE FAMILY M14 CARBOXYPEPTIDASE A,B"/>
    <property type="match status" value="1"/>
</dbReference>
<dbReference type="Proteomes" id="UP001596152">
    <property type="component" value="Unassembled WGS sequence"/>
</dbReference>
<sequence length="863" mass="93544">MPSPSRSFKALLLAAALCVAPAAVQAQTAYYFPTAQASEFDPAIPTPEQFLGYPIGSRYTRHDRLLDYLRELDRLSDRVTLQEVGQSYEGRPLVALLISAPSNQARLDDIRRERAALTEPGAAALDPARSPVVVGLYYSVHGNETSNGEAALLTAWYLAASRSAEVQDWLEKAVVLIDPAQNPDGRDRSANWHNAWSANTLVADPVDRDHNQAWPGGRTNHYFTDLNRDWLAVTQQETRAKLALFHQWRPNVQIDFHEMGSNSTYYFEPSPESMESPLLPKASYDFNVTLARYHAAALDRLGSLYYTREVFDNFSPVYGSTYPDFHGGVGVTVEQASSRGLIQETDNGPLVFRFTIRNQLQVGLATVGGAVAERAGLFGLQNDFFRSAEQQGARNRNAAFVFGDPHNPGLTRQLLDLLLVHNIRVHALSAPVTVDGQTYQPGSAYVVPSAQPQFRLVHSIFEETPGTNGGVYGSTSYAIAHAFDIRNGRLTRAPALGARVTSVPEAAGGLNGPANGYAYVVDWRDLNAPRLLASLLRQDVKVRVALAPFTGRSSAGDLELGRGSLVIPTAGQTLSGEALRAAVDQAARDAGVVASTLISGQSVSGVDLGSDQIKPIEAPQIALIMGEGVSASEIGSVWFALSERLGQPATRLDPAQVGRIPLDRYTSIVLAGGRYDDWSDDRVQALKSWVQAGGSLVTFGTASRWAVAKGLVPAPAAAREEAAKPEVERRDFADRQDVLSEQRSSGNLVSADVDITHPLAFGVPDRDLFVNKETDVTLTRVADPFGNVVRIDENPLVNGYLPAPLRAQLGGTVWAQTLRVGQGNVVLFADDPTHRKYWLGTERLLINALFFADYLAPAGRGGQ</sequence>
<evidence type="ECO:0000313" key="11">
    <source>
        <dbReference type="Proteomes" id="UP001596152"/>
    </source>
</evidence>
<dbReference type="EMBL" id="JBHSLF010000051">
    <property type="protein sequence ID" value="MFC5345595.1"/>
    <property type="molecule type" value="Genomic_DNA"/>
</dbReference>
<keyword evidence="11" id="KW-1185">Reference proteome</keyword>
<comment type="caution">
    <text evidence="10">The sequence shown here is derived from an EMBL/GenBank/DDBJ whole genome shotgun (WGS) entry which is preliminary data.</text>
</comment>
<dbReference type="SUPFAM" id="SSF53187">
    <property type="entry name" value="Zn-dependent exopeptidases"/>
    <property type="match status" value="1"/>
</dbReference>
<comment type="similarity">
    <text evidence="2 7">Belongs to the peptidase M14 family.</text>
</comment>
<keyword evidence="10" id="KW-0121">Carboxypeptidase</keyword>
<dbReference type="InterPro" id="IPR000834">
    <property type="entry name" value="Peptidase_M14"/>
</dbReference>
<proteinExistence type="inferred from homology"/>
<dbReference type="RefSeq" id="WP_374036641.1">
    <property type="nucleotide sequence ID" value="NZ_CP169082.1"/>
</dbReference>
<evidence type="ECO:0000256" key="8">
    <source>
        <dbReference type="SAM" id="SignalP"/>
    </source>
</evidence>
<organism evidence="10 11">
    <name type="scientific">Brevundimonas staleyi</name>
    <dbReference type="NCBI Taxonomy" id="74326"/>
    <lineage>
        <taxon>Bacteria</taxon>
        <taxon>Pseudomonadati</taxon>
        <taxon>Pseudomonadota</taxon>
        <taxon>Alphaproteobacteria</taxon>
        <taxon>Caulobacterales</taxon>
        <taxon>Caulobacteraceae</taxon>
        <taxon>Brevundimonas</taxon>
    </lineage>
</organism>
<comment type="cofactor">
    <cofactor evidence="1">
        <name>Zn(2+)</name>
        <dbReference type="ChEBI" id="CHEBI:29105"/>
    </cofactor>
</comment>
<evidence type="ECO:0000256" key="6">
    <source>
        <dbReference type="ARBA" id="ARBA00023049"/>
    </source>
</evidence>
<dbReference type="SUPFAM" id="SSF52317">
    <property type="entry name" value="Class I glutamine amidotransferase-like"/>
    <property type="match status" value="1"/>
</dbReference>
<keyword evidence="3" id="KW-0645">Protease</keyword>
<evidence type="ECO:0000256" key="1">
    <source>
        <dbReference type="ARBA" id="ARBA00001947"/>
    </source>
</evidence>
<dbReference type="SMART" id="SM00631">
    <property type="entry name" value="Zn_pept"/>
    <property type="match status" value="1"/>
</dbReference>
<name>A0ABW0FV03_9CAUL</name>
<dbReference type="PANTHER" id="PTHR11705:SF143">
    <property type="entry name" value="SLL0236 PROTEIN"/>
    <property type="match status" value="1"/>
</dbReference>
<evidence type="ECO:0000256" key="7">
    <source>
        <dbReference type="PROSITE-ProRule" id="PRU01379"/>
    </source>
</evidence>
<keyword evidence="5" id="KW-0862">Zinc</keyword>
<comment type="caution">
    <text evidence="7">Lacks conserved residue(s) required for the propagation of feature annotation.</text>
</comment>
<protein>
    <submittedName>
        <fullName evidence="10">M14 family zinc carboxypeptidase</fullName>
    </submittedName>
</protein>
<evidence type="ECO:0000256" key="4">
    <source>
        <dbReference type="ARBA" id="ARBA00022801"/>
    </source>
</evidence>
<keyword evidence="4" id="KW-0378">Hydrolase</keyword>
<accession>A0ABW0FV03</accession>
<evidence type="ECO:0000259" key="9">
    <source>
        <dbReference type="PROSITE" id="PS52035"/>
    </source>
</evidence>
<evidence type="ECO:0000256" key="2">
    <source>
        <dbReference type="ARBA" id="ARBA00005988"/>
    </source>
</evidence>
<dbReference type="Gene3D" id="3.40.630.10">
    <property type="entry name" value="Zn peptidases"/>
    <property type="match status" value="1"/>
</dbReference>
<feature type="signal peptide" evidence="8">
    <location>
        <begin position="1"/>
        <end position="26"/>
    </location>
</feature>
<keyword evidence="8" id="KW-0732">Signal</keyword>